<keyword evidence="2" id="KW-0812">Transmembrane</keyword>
<accession>A0A9P1H753</accession>
<proteinExistence type="predicted"/>
<feature type="transmembrane region" description="Helical" evidence="2">
    <location>
        <begin position="88"/>
        <end position="111"/>
    </location>
</feature>
<sequence length="229" mass="24050">MSSNADTMSESKHQMNSSDFEVDSHDLPSQSKAKTVHLLDTVRTALTAVSILSAITILATSADALSIYQATHLPEDHLLPLWPAAFNIRPTIALVVCSTIVVVASAISLGFGKTKTLGNQVSVAAIAILVPTVVSLTAAIIAISFFYTVNGSVEVDTVQSWSCQWRDVSMSTRPHFGTLCRQSQASTGLAVALVPIQAIILGVSAVEMVLAKAVNSASVPSRKTASPGF</sequence>
<keyword evidence="2" id="KW-1133">Transmembrane helix</keyword>
<feature type="region of interest" description="Disordered" evidence="1">
    <location>
        <begin position="1"/>
        <end position="26"/>
    </location>
</feature>
<gene>
    <name evidence="3" type="ORF">PPNO1_LOCUS7598</name>
</gene>
<protein>
    <submittedName>
        <fullName evidence="3">Uncharacterized protein</fullName>
    </submittedName>
</protein>
<keyword evidence="4" id="KW-1185">Reference proteome</keyword>
<dbReference type="OrthoDB" id="3890746at2759"/>
<reference evidence="3" key="1">
    <citation type="submission" date="2022-11" db="EMBL/GenBank/DDBJ databases">
        <authorList>
            <person name="Scott C."/>
            <person name="Bruce N."/>
        </authorList>
    </citation>
    <scope>NUCLEOTIDE SEQUENCE</scope>
</reference>
<keyword evidence="2" id="KW-0472">Membrane</keyword>
<dbReference type="Proteomes" id="UP000838763">
    <property type="component" value="Unassembled WGS sequence"/>
</dbReference>
<feature type="transmembrane region" description="Helical" evidence="2">
    <location>
        <begin position="123"/>
        <end position="147"/>
    </location>
</feature>
<evidence type="ECO:0000313" key="4">
    <source>
        <dbReference type="Proteomes" id="UP000838763"/>
    </source>
</evidence>
<evidence type="ECO:0000256" key="2">
    <source>
        <dbReference type="SAM" id="Phobius"/>
    </source>
</evidence>
<feature type="transmembrane region" description="Helical" evidence="2">
    <location>
        <begin position="189"/>
        <end position="214"/>
    </location>
</feature>
<evidence type="ECO:0000256" key="1">
    <source>
        <dbReference type="SAM" id="MobiDB-lite"/>
    </source>
</evidence>
<comment type="caution">
    <text evidence="3">The sequence shown here is derived from an EMBL/GenBank/DDBJ whole genome shotgun (WGS) entry which is preliminary data.</text>
</comment>
<dbReference type="EMBL" id="CALLCH030000017">
    <property type="protein sequence ID" value="CAI4218002.1"/>
    <property type="molecule type" value="Genomic_DNA"/>
</dbReference>
<feature type="transmembrane region" description="Helical" evidence="2">
    <location>
        <begin position="44"/>
        <end position="68"/>
    </location>
</feature>
<evidence type="ECO:0000313" key="3">
    <source>
        <dbReference type="EMBL" id="CAI4218002.1"/>
    </source>
</evidence>
<dbReference type="AlphaFoldDB" id="A0A9P1H753"/>
<organism evidence="3 4">
    <name type="scientific">Parascedosporium putredinis</name>
    <dbReference type="NCBI Taxonomy" id="1442378"/>
    <lineage>
        <taxon>Eukaryota</taxon>
        <taxon>Fungi</taxon>
        <taxon>Dikarya</taxon>
        <taxon>Ascomycota</taxon>
        <taxon>Pezizomycotina</taxon>
        <taxon>Sordariomycetes</taxon>
        <taxon>Hypocreomycetidae</taxon>
        <taxon>Microascales</taxon>
        <taxon>Microascaceae</taxon>
        <taxon>Parascedosporium</taxon>
    </lineage>
</organism>
<feature type="compositionally biased region" description="Polar residues" evidence="1">
    <location>
        <begin position="1"/>
        <end position="19"/>
    </location>
</feature>
<name>A0A9P1H753_9PEZI</name>